<evidence type="ECO:0000256" key="2">
    <source>
        <dbReference type="ARBA" id="ARBA00022525"/>
    </source>
</evidence>
<sequence>MLLGAGGTVAVHAQSETVPVQDAIEQIEASSYIPEIEQVLGGLDRIVQAAPPPAAPVIADNTFDPQPRIDPGQTQTVELAAIDGTSRRYVIHVGSKYNPEKPEPIPVLFAFHGWRQSIEEFMESSRFHTTAAWDDAIVIYPEGVDGAWESAPYATGRPGKDIAYVQQILAQLDDDYLVDKHRIYAAGFSNGGGMAAVLGCHAPGTFAAFASVAGAYYQPVNLGCKTSAIPSMVIHASDDPIVSYRGGPRNRGKLLPALEVSHQYAYRNGCDATPPVVSDVPGGQRLSFNGCSAATQHVRFNSAEHIWVGGEDTSDMVWDFLSAQSR</sequence>
<evidence type="ECO:0000256" key="6">
    <source>
        <dbReference type="ARBA" id="ARBA00023277"/>
    </source>
</evidence>
<evidence type="ECO:0000256" key="5">
    <source>
        <dbReference type="ARBA" id="ARBA00022801"/>
    </source>
</evidence>
<dbReference type="GO" id="GO:0045493">
    <property type="term" value="P:xylan catabolic process"/>
    <property type="evidence" value="ECO:0007669"/>
    <property type="project" value="UniProtKB-KW"/>
</dbReference>
<keyword evidence="5" id="KW-0378">Hydrolase</keyword>
<dbReference type="EMBL" id="CP011542">
    <property type="protein sequence ID" value="AKK05759.1"/>
    <property type="molecule type" value="Genomic_DNA"/>
</dbReference>
<evidence type="ECO:0000313" key="8">
    <source>
        <dbReference type="EMBL" id="AKK05759.1"/>
    </source>
</evidence>
<evidence type="ECO:0000256" key="3">
    <source>
        <dbReference type="ARBA" id="ARBA00022651"/>
    </source>
</evidence>
<gene>
    <name evidence="8" type="ORF">CMUST_07125</name>
</gene>
<dbReference type="SUPFAM" id="SSF53474">
    <property type="entry name" value="alpha/beta-Hydrolases"/>
    <property type="match status" value="1"/>
</dbReference>
<dbReference type="AlphaFoldDB" id="A0A0G3GX70"/>
<proteinExistence type="predicted"/>
<keyword evidence="4" id="KW-0732">Signal</keyword>
<accession>A0A0G3GX70</accession>
<reference evidence="9" key="2">
    <citation type="submission" date="2015-05" db="EMBL/GenBank/DDBJ databases">
        <title>Complete genome sequence of Corynebacterium mustelae DSM 45274, isolated from various tissues of a male ferret with lethal sepsis.</title>
        <authorList>
            <person name="Ruckert C."/>
            <person name="Albersmeier A."/>
            <person name="Winkler A."/>
            <person name="Tauch A."/>
        </authorList>
    </citation>
    <scope>NUCLEOTIDE SEQUENCE [LARGE SCALE GENOMIC DNA]</scope>
    <source>
        <strain evidence="9">DSM 45274</strain>
    </source>
</reference>
<dbReference type="PANTHER" id="PTHR38050:SF2">
    <property type="entry name" value="FERULOYL ESTERASE C-RELATED"/>
    <property type="match status" value="1"/>
</dbReference>
<dbReference type="InterPro" id="IPR043595">
    <property type="entry name" value="FaeB/C/D"/>
</dbReference>
<keyword evidence="7" id="KW-0624">Polysaccharide degradation</keyword>
<organism evidence="8 9">
    <name type="scientific">Corynebacterium mustelae</name>
    <dbReference type="NCBI Taxonomy" id="571915"/>
    <lineage>
        <taxon>Bacteria</taxon>
        <taxon>Bacillati</taxon>
        <taxon>Actinomycetota</taxon>
        <taxon>Actinomycetes</taxon>
        <taxon>Mycobacteriales</taxon>
        <taxon>Corynebacteriaceae</taxon>
        <taxon>Corynebacterium</taxon>
    </lineage>
</organism>
<dbReference type="InterPro" id="IPR029058">
    <property type="entry name" value="AB_hydrolase_fold"/>
</dbReference>
<comment type="subcellular location">
    <subcellularLocation>
        <location evidence="1">Secreted</location>
    </subcellularLocation>
</comment>
<evidence type="ECO:0000256" key="4">
    <source>
        <dbReference type="ARBA" id="ARBA00022729"/>
    </source>
</evidence>
<dbReference type="KEGG" id="cmv:CMUST_07125"/>
<keyword evidence="6" id="KW-0119">Carbohydrate metabolism</keyword>
<keyword evidence="3" id="KW-0858">Xylan degradation</keyword>
<dbReference type="Proteomes" id="UP000035199">
    <property type="component" value="Chromosome"/>
</dbReference>
<dbReference type="Gene3D" id="3.40.50.1820">
    <property type="entry name" value="alpha/beta hydrolase"/>
    <property type="match status" value="1"/>
</dbReference>
<dbReference type="Pfam" id="PF10503">
    <property type="entry name" value="Esterase_PHB"/>
    <property type="match status" value="1"/>
</dbReference>
<dbReference type="STRING" id="571915.CMUST_07125"/>
<dbReference type="PATRIC" id="fig|571915.4.peg.1524"/>
<protein>
    <submittedName>
        <fullName evidence="8">Poly(3-hydroxybutyrate) depolymerase</fullName>
    </submittedName>
</protein>
<name>A0A0G3GX70_9CORY</name>
<evidence type="ECO:0000313" key="9">
    <source>
        <dbReference type="Proteomes" id="UP000035199"/>
    </source>
</evidence>
<dbReference type="GO" id="GO:0005576">
    <property type="term" value="C:extracellular region"/>
    <property type="evidence" value="ECO:0007669"/>
    <property type="project" value="UniProtKB-SubCell"/>
</dbReference>
<evidence type="ECO:0000256" key="1">
    <source>
        <dbReference type="ARBA" id="ARBA00004613"/>
    </source>
</evidence>
<dbReference type="PANTHER" id="PTHR38050">
    <property type="match status" value="1"/>
</dbReference>
<reference evidence="8 9" key="1">
    <citation type="journal article" date="2015" name="Genome Announc.">
        <title>Complete Genome Sequence of the Type Strain Corynebacterium mustelae DSM 45274, Isolated from Various Tissues of a Male Ferret with Lethal Sepsis.</title>
        <authorList>
            <person name="Ruckert C."/>
            <person name="Eimer J."/>
            <person name="Winkler A."/>
            <person name="Tauch A."/>
        </authorList>
    </citation>
    <scope>NUCLEOTIDE SEQUENCE [LARGE SCALE GENOMIC DNA]</scope>
    <source>
        <strain evidence="8 9">DSM 45274</strain>
    </source>
</reference>
<keyword evidence="9" id="KW-1185">Reference proteome</keyword>
<dbReference type="InterPro" id="IPR010126">
    <property type="entry name" value="Esterase_phb"/>
</dbReference>
<evidence type="ECO:0000256" key="7">
    <source>
        <dbReference type="ARBA" id="ARBA00023326"/>
    </source>
</evidence>
<keyword evidence="2" id="KW-0964">Secreted</keyword>
<dbReference type="GO" id="GO:0030600">
    <property type="term" value="F:feruloyl esterase activity"/>
    <property type="evidence" value="ECO:0007669"/>
    <property type="project" value="InterPro"/>
</dbReference>